<keyword evidence="2" id="KW-0808">Transferase</keyword>
<organism evidence="2 3">
    <name type="scientific">Cereibacter sphaeroides</name>
    <name type="common">Rhodobacter sphaeroides</name>
    <dbReference type="NCBI Taxonomy" id="1063"/>
    <lineage>
        <taxon>Bacteria</taxon>
        <taxon>Pseudomonadati</taxon>
        <taxon>Pseudomonadota</taxon>
        <taxon>Alphaproteobacteria</taxon>
        <taxon>Rhodobacterales</taxon>
        <taxon>Paracoccaceae</taxon>
        <taxon>Cereibacter</taxon>
    </lineage>
</organism>
<dbReference type="Pfam" id="PF04230">
    <property type="entry name" value="PS_pyruv_trans"/>
    <property type="match status" value="1"/>
</dbReference>
<dbReference type="InterPro" id="IPR007345">
    <property type="entry name" value="Polysacch_pyruvyl_Trfase"/>
</dbReference>
<sequence length="335" mass="36681">MRRAGIFNDTSISGHYGCTAVMGTILRELAARDVTPAYLWPVAEDWKPHAARLDRLRPDLIVVNGEGTIHHSAERKRTRDLIDLAAHARKLQVPAHLINASIEALDPQALEGLRQFTTIHVRETGSLRYLARHGIAARCVPDLSLGQPAPAAVARSGILVTDSVLGEAARRLREFAAAVGAGHERMKPRIGRWEKLRRDMGRLVRRSPAIREWRPISDPCAFIRRVAGAELVVTGRFHSVLLAILTDTPFVALASNTGKTEAVLMDVFGHTDRLIREEDLADPAFLRRLDGGLSFSEAERAALASYREGAARARATLFDGIVGRTDAAVLRGAQA</sequence>
<dbReference type="EMBL" id="QWGP01000033">
    <property type="protein sequence ID" value="RHZ91507.1"/>
    <property type="molecule type" value="Genomic_DNA"/>
</dbReference>
<dbReference type="GO" id="GO:0016740">
    <property type="term" value="F:transferase activity"/>
    <property type="evidence" value="ECO:0007669"/>
    <property type="project" value="UniProtKB-KW"/>
</dbReference>
<feature type="domain" description="Polysaccharide pyruvyl transferase" evidence="1">
    <location>
        <begin position="50"/>
        <end position="255"/>
    </location>
</feature>
<evidence type="ECO:0000313" key="3">
    <source>
        <dbReference type="Proteomes" id="UP000266305"/>
    </source>
</evidence>
<dbReference type="PANTHER" id="PTHR36836">
    <property type="entry name" value="COLANIC ACID BIOSYNTHESIS PROTEIN WCAK"/>
    <property type="match status" value="1"/>
</dbReference>
<comment type="caution">
    <text evidence="2">The sequence shown here is derived from an EMBL/GenBank/DDBJ whole genome shotgun (WGS) entry which is preliminary data.</text>
</comment>
<evidence type="ECO:0000259" key="1">
    <source>
        <dbReference type="Pfam" id="PF04230"/>
    </source>
</evidence>
<protein>
    <submittedName>
        <fullName evidence="2">Polysaccharide pyruvyl transferase family protein</fullName>
    </submittedName>
</protein>
<gene>
    <name evidence="2" type="ORF">D1114_20150</name>
</gene>
<dbReference type="RefSeq" id="WP_119001233.1">
    <property type="nucleotide sequence ID" value="NZ_QWGP01000033.1"/>
</dbReference>
<reference evidence="2 3" key="1">
    <citation type="submission" date="2018-08" db="EMBL/GenBank/DDBJ databases">
        <title>Draft genome sequence of Rhodobacter sphaeroides FY.</title>
        <authorList>
            <person name="Rayyan A."/>
            <person name="Meyer T.E."/>
            <person name="Kyndt J.A."/>
        </authorList>
    </citation>
    <scope>NUCLEOTIDE SEQUENCE [LARGE SCALE GENOMIC DNA]</scope>
    <source>
        <strain evidence="2 3">FY</strain>
    </source>
</reference>
<dbReference type="AlphaFoldDB" id="A0AAX1UFZ6"/>
<accession>A0AAX1UFZ6</accession>
<dbReference type="Proteomes" id="UP000266305">
    <property type="component" value="Unassembled WGS sequence"/>
</dbReference>
<proteinExistence type="predicted"/>
<name>A0AAX1UFZ6_CERSP</name>
<evidence type="ECO:0000313" key="2">
    <source>
        <dbReference type="EMBL" id="RHZ91507.1"/>
    </source>
</evidence>
<dbReference type="PANTHER" id="PTHR36836:SF1">
    <property type="entry name" value="COLANIC ACID BIOSYNTHESIS PROTEIN WCAK"/>
    <property type="match status" value="1"/>
</dbReference>